<keyword evidence="3 7" id="KW-0732">Signal</keyword>
<keyword evidence="2" id="KW-0812">Transmembrane</keyword>
<keyword evidence="12" id="KW-1185">Reference proteome</keyword>
<feature type="region of interest" description="Disordered" evidence="6">
    <location>
        <begin position="20"/>
        <end position="213"/>
    </location>
</feature>
<evidence type="ECO:0000256" key="2">
    <source>
        <dbReference type="ARBA" id="ARBA00022692"/>
    </source>
</evidence>
<protein>
    <submittedName>
        <fullName evidence="11">BamA/TamA family outer membrane protein</fullName>
    </submittedName>
</protein>
<evidence type="ECO:0000256" key="4">
    <source>
        <dbReference type="ARBA" id="ARBA00023136"/>
    </source>
</evidence>
<name>A0ABU8YKY2_9CYAN</name>
<feature type="compositionally biased region" description="Low complexity" evidence="6">
    <location>
        <begin position="169"/>
        <end position="184"/>
    </location>
</feature>
<comment type="caution">
    <text evidence="11">The sequence shown here is derived from an EMBL/GenBank/DDBJ whole genome shotgun (WGS) entry which is preliminary data.</text>
</comment>
<feature type="chain" id="PRO_5047535690" evidence="7">
    <location>
        <begin position="26"/>
        <end position="805"/>
    </location>
</feature>
<dbReference type="Proteomes" id="UP001384579">
    <property type="component" value="Unassembled WGS sequence"/>
</dbReference>
<feature type="signal peptide" evidence="7">
    <location>
        <begin position="1"/>
        <end position="25"/>
    </location>
</feature>
<feature type="domain" description="Polypeptide-transport-associated ShlB-type" evidence="10">
    <location>
        <begin position="291"/>
        <end position="364"/>
    </location>
</feature>
<dbReference type="Pfam" id="PF07244">
    <property type="entry name" value="POTRA"/>
    <property type="match status" value="2"/>
</dbReference>
<dbReference type="Pfam" id="PF08479">
    <property type="entry name" value="POTRA_2"/>
    <property type="match status" value="1"/>
</dbReference>
<keyword evidence="5" id="KW-0998">Cell outer membrane</keyword>
<keyword evidence="4" id="KW-0472">Membrane</keyword>
<proteinExistence type="predicted"/>
<evidence type="ECO:0000256" key="7">
    <source>
        <dbReference type="SAM" id="SignalP"/>
    </source>
</evidence>
<comment type="subcellular location">
    <subcellularLocation>
        <location evidence="1">Membrane</location>
    </subcellularLocation>
</comment>
<evidence type="ECO:0000256" key="1">
    <source>
        <dbReference type="ARBA" id="ARBA00004370"/>
    </source>
</evidence>
<feature type="compositionally biased region" description="Polar residues" evidence="6">
    <location>
        <begin position="20"/>
        <end position="31"/>
    </location>
</feature>
<dbReference type="RefSeq" id="WP_340518406.1">
    <property type="nucleotide sequence ID" value="NZ_JBBLXS010000091.1"/>
</dbReference>
<feature type="compositionally biased region" description="Pro residues" evidence="6">
    <location>
        <begin position="195"/>
        <end position="212"/>
    </location>
</feature>
<evidence type="ECO:0000259" key="9">
    <source>
        <dbReference type="Pfam" id="PF07244"/>
    </source>
</evidence>
<dbReference type="Pfam" id="PF01103">
    <property type="entry name" value="Omp85"/>
    <property type="match status" value="1"/>
</dbReference>
<accession>A0ABU8YKY2</accession>
<dbReference type="InterPro" id="IPR000184">
    <property type="entry name" value="Bac_surfAg_D15"/>
</dbReference>
<feature type="domain" description="POTRA" evidence="9">
    <location>
        <begin position="219"/>
        <end position="286"/>
    </location>
</feature>
<organism evidence="11 12">
    <name type="scientific">Microcoleus anatoxicus PTRS2</name>
    <dbReference type="NCBI Taxonomy" id="2705321"/>
    <lineage>
        <taxon>Bacteria</taxon>
        <taxon>Bacillati</taxon>
        <taxon>Cyanobacteriota</taxon>
        <taxon>Cyanophyceae</taxon>
        <taxon>Oscillatoriophycideae</taxon>
        <taxon>Oscillatoriales</taxon>
        <taxon>Microcoleaceae</taxon>
        <taxon>Microcoleus</taxon>
        <taxon>Microcoleus anatoxicus</taxon>
    </lineage>
</organism>
<dbReference type="InterPro" id="IPR010827">
    <property type="entry name" value="BamA/TamA_POTRA"/>
</dbReference>
<evidence type="ECO:0000259" key="8">
    <source>
        <dbReference type="Pfam" id="PF01103"/>
    </source>
</evidence>
<dbReference type="PANTHER" id="PTHR12815">
    <property type="entry name" value="SORTING AND ASSEMBLY MACHINERY SAMM50 PROTEIN FAMILY MEMBER"/>
    <property type="match status" value="1"/>
</dbReference>
<feature type="domain" description="POTRA" evidence="9">
    <location>
        <begin position="391"/>
        <end position="451"/>
    </location>
</feature>
<evidence type="ECO:0000256" key="3">
    <source>
        <dbReference type="ARBA" id="ARBA00022729"/>
    </source>
</evidence>
<feature type="compositionally biased region" description="Polar residues" evidence="6">
    <location>
        <begin position="121"/>
        <end position="146"/>
    </location>
</feature>
<evidence type="ECO:0000313" key="12">
    <source>
        <dbReference type="Proteomes" id="UP001384579"/>
    </source>
</evidence>
<reference evidence="11 12" key="1">
    <citation type="journal article" date="2020" name="Harmful Algae">
        <title>Molecular and morphological characterization of a novel dihydroanatoxin-a producing Microcoleus species (cyanobacteria) from the Russian River, California, USA.</title>
        <authorList>
            <person name="Conklin K.Y."/>
            <person name="Stancheva R."/>
            <person name="Otten T.G."/>
            <person name="Fadness R."/>
            <person name="Boyer G.L."/>
            <person name="Read B."/>
            <person name="Zhang X."/>
            <person name="Sheath R.G."/>
        </authorList>
    </citation>
    <scope>NUCLEOTIDE SEQUENCE [LARGE SCALE GENOMIC DNA]</scope>
    <source>
        <strain evidence="11 12">PTRS2</strain>
    </source>
</reference>
<evidence type="ECO:0000256" key="6">
    <source>
        <dbReference type="SAM" id="MobiDB-lite"/>
    </source>
</evidence>
<gene>
    <name evidence="11" type="ORF">WMG39_09350</name>
</gene>
<dbReference type="PANTHER" id="PTHR12815:SF47">
    <property type="entry name" value="TRANSLOCATION AND ASSEMBLY MODULE SUBUNIT TAMA"/>
    <property type="match status" value="1"/>
</dbReference>
<dbReference type="InterPro" id="IPR013686">
    <property type="entry name" value="Polypept-transport_assoc_ShlB"/>
</dbReference>
<dbReference type="Gene3D" id="2.40.160.50">
    <property type="entry name" value="membrane protein fhac: a member of the omp85/tpsb transporter family"/>
    <property type="match status" value="1"/>
</dbReference>
<evidence type="ECO:0000259" key="10">
    <source>
        <dbReference type="Pfam" id="PF08479"/>
    </source>
</evidence>
<sequence>MRLSAVLVAVLTVSATFGLSNSASGQTSYSESTEKISAAIPPVEAIESPDRNQGELTENPPQNRAVAKATKIEALKIVAAAPGRGENDREPPNRLTEPSPPMATPSLDPKADVESDDRGLPSSSQNSQLEAKQERNQVPPSETAVSPASVAVDQVKPEESGGIQNAQIPTRPAPGTRPTQTRPAPATPEPNRIPALPPGAPQPRPTPAPTGPAQPQVLVAEVVISGVTGDLQSEIYRVITTQPGRTTNRTQLQQDINAIFATGFFKNVRAVPEDTPLGVRVTFIVQANPVLRGVTIVGQQVLPQSIVDESFRDQYGKTLNLRRFEEGVKKINTWYQDNGFVLGQITEAPQVADDGTVTLQVAEGQIESIDVRFLNKEGEATDATGQPIGGNTRRYVITREVEQKPGDIFNRTKAERDLRRVFGLGIFEDVRLALEPGTADPRKARVIVNVIEKNTGSLAAGAGLSSATGLFGTVSYQQQNLGGRNQKLGAEVQIGERQNLFDVSFTDPWIAGDPYRTSYTINVFRRRSISVIFDGGDQEVYLPNGDRPRINRTGAAINFTRPLSRNPFADSEWTASVGLQYQRIAITDRKGRRESEDELGNLLSFSNSGSDDLTTLQAGVVRDRRNDPLRPTSGSLLRFGVEQSIPVGSGSILLNRLRASYSFYLPVKYTNFTPGPQTLAFSFKAGTIFGDLPPYEAFALGGANSVRGYNEGDMGAGRSFLEASVEYRFPIISFIGGALFIDAGTDLGTGKDVPGDPAGIRRKPGSGYGYGLGVRIQSPLGPIRIDYGINDSGDNQIHFGIGERF</sequence>
<evidence type="ECO:0000256" key="5">
    <source>
        <dbReference type="ARBA" id="ARBA00023237"/>
    </source>
</evidence>
<evidence type="ECO:0000313" key="11">
    <source>
        <dbReference type="EMBL" id="MEK0185063.1"/>
    </source>
</evidence>
<dbReference type="EMBL" id="JBBLXS010000091">
    <property type="protein sequence ID" value="MEK0185063.1"/>
    <property type="molecule type" value="Genomic_DNA"/>
</dbReference>
<feature type="compositionally biased region" description="Basic and acidic residues" evidence="6">
    <location>
        <begin position="109"/>
        <end position="119"/>
    </location>
</feature>
<dbReference type="Gene3D" id="3.10.20.310">
    <property type="entry name" value="membrane protein fhac"/>
    <property type="match status" value="3"/>
</dbReference>
<feature type="domain" description="Bacterial surface antigen (D15)" evidence="8">
    <location>
        <begin position="480"/>
        <end position="805"/>
    </location>
</feature>
<dbReference type="InterPro" id="IPR039910">
    <property type="entry name" value="D15-like"/>
</dbReference>